<dbReference type="PANTHER" id="PTHR47843:SF5">
    <property type="entry name" value="BTB_POZ DOMAIN PROTEIN"/>
    <property type="match status" value="1"/>
</dbReference>
<dbReference type="EMBL" id="JBBBZM010000098">
    <property type="protein sequence ID" value="KAL0634304.1"/>
    <property type="molecule type" value="Genomic_DNA"/>
</dbReference>
<dbReference type="CDD" id="cd18186">
    <property type="entry name" value="BTB_POZ_ZBTB_KLHL-like"/>
    <property type="match status" value="1"/>
</dbReference>
<keyword evidence="2" id="KW-1185">Reference proteome</keyword>
<evidence type="ECO:0000313" key="1">
    <source>
        <dbReference type="EMBL" id="KAL0634304.1"/>
    </source>
</evidence>
<dbReference type="Proteomes" id="UP001447188">
    <property type="component" value="Unassembled WGS sequence"/>
</dbReference>
<comment type="caution">
    <text evidence="1">The sequence shown here is derived from an EMBL/GenBank/DDBJ whole genome shotgun (WGS) entry which is preliminary data.</text>
</comment>
<sequence length="262" mass="29002">MRLLAFFGQCGGDIDGLQAVFAEDHAKAVMTVQYEGLSAQEVPPGISTSIPTDVSKWFSSFTRHIMNPVITLYVGPERVKFHAYEDTLCQISFFSAGLRGNFKEAAEKVISLPEDDPSHVSALIEYLCTGNYTCMYDPASAPLQEGSNAPVGDIRQGLFHIGVHVIAAKYDCPVLDAMATKNFETVVTELDSINALRLWQAAYADDLRLPSRKRDLELYCDGRGLVAWVKFLFAEHKGEMEKTMMDYPALSCDLLQIAVSED</sequence>
<gene>
    <name evidence="1" type="ORF">Q9L58_006770</name>
</gene>
<organism evidence="1 2">
    <name type="scientific">Discina gigas</name>
    <dbReference type="NCBI Taxonomy" id="1032678"/>
    <lineage>
        <taxon>Eukaryota</taxon>
        <taxon>Fungi</taxon>
        <taxon>Dikarya</taxon>
        <taxon>Ascomycota</taxon>
        <taxon>Pezizomycotina</taxon>
        <taxon>Pezizomycetes</taxon>
        <taxon>Pezizales</taxon>
        <taxon>Discinaceae</taxon>
        <taxon>Discina</taxon>
    </lineage>
</organism>
<name>A0ABR3GEG5_9PEZI</name>
<evidence type="ECO:0000313" key="2">
    <source>
        <dbReference type="Proteomes" id="UP001447188"/>
    </source>
</evidence>
<dbReference type="Gene3D" id="3.30.710.10">
    <property type="entry name" value="Potassium Channel Kv1.1, Chain A"/>
    <property type="match status" value="1"/>
</dbReference>
<dbReference type="SUPFAM" id="SSF54695">
    <property type="entry name" value="POZ domain"/>
    <property type="match status" value="1"/>
</dbReference>
<dbReference type="PANTHER" id="PTHR47843">
    <property type="entry name" value="BTB DOMAIN-CONTAINING PROTEIN-RELATED"/>
    <property type="match status" value="1"/>
</dbReference>
<proteinExistence type="predicted"/>
<reference evidence="1 2" key="1">
    <citation type="submission" date="2024-02" db="EMBL/GenBank/DDBJ databases">
        <title>Discinaceae phylogenomics.</title>
        <authorList>
            <person name="Dirks A.C."/>
            <person name="James T.Y."/>
        </authorList>
    </citation>
    <scope>NUCLEOTIDE SEQUENCE [LARGE SCALE GENOMIC DNA]</scope>
    <source>
        <strain evidence="1 2">ACD0624</strain>
    </source>
</reference>
<evidence type="ECO:0008006" key="3">
    <source>
        <dbReference type="Google" id="ProtNLM"/>
    </source>
</evidence>
<protein>
    <recommendedName>
        <fullName evidence="3">BTB domain-containing protein</fullName>
    </recommendedName>
</protein>
<dbReference type="InterPro" id="IPR011333">
    <property type="entry name" value="SKP1/BTB/POZ_sf"/>
</dbReference>
<accession>A0ABR3GEG5</accession>